<feature type="domain" description="SPX" evidence="3">
    <location>
        <begin position="1"/>
        <end position="411"/>
    </location>
</feature>
<dbReference type="GO" id="GO:0016036">
    <property type="term" value="P:cellular response to phosphate starvation"/>
    <property type="evidence" value="ECO:0007669"/>
    <property type="project" value="TreeGrafter"/>
</dbReference>
<feature type="compositionally biased region" description="Low complexity" evidence="1">
    <location>
        <begin position="46"/>
        <end position="59"/>
    </location>
</feature>
<keyword evidence="5" id="KW-1185">Reference proteome</keyword>
<dbReference type="OrthoDB" id="9970435at2759"/>
<gene>
    <name evidence="4" type="ORF">OBBRIDRAFT_28668</name>
</gene>
<dbReference type="GO" id="GO:0000822">
    <property type="term" value="F:inositol hexakisphosphate binding"/>
    <property type="evidence" value="ECO:0007669"/>
    <property type="project" value="TreeGrafter"/>
</dbReference>
<dbReference type="PANTHER" id="PTHR10783">
    <property type="entry name" value="XENOTROPIC AND POLYTROPIC RETROVIRUS RECEPTOR 1-RELATED"/>
    <property type="match status" value="1"/>
</dbReference>
<dbReference type="GO" id="GO:0005794">
    <property type="term" value="C:Golgi apparatus"/>
    <property type="evidence" value="ECO:0007669"/>
    <property type="project" value="TreeGrafter"/>
</dbReference>
<organism evidence="4 5">
    <name type="scientific">Obba rivulosa</name>
    <dbReference type="NCBI Taxonomy" id="1052685"/>
    <lineage>
        <taxon>Eukaryota</taxon>
        <taxon>Fungi</taxon>
        <taxon>Dikarya</taxon>
        <taxon>Basidiomycota</taxon>
        <taxon>Agaricomycotina</taxon>
        <taxon>Agaricomycetes</taxon>
        <taxon>Polyporales</taxon>
        <taxon>Gelatoporiaceae</taxon>
        <taxon>Obba</taxon>
    </lineage>
</organism>
<dbReference type="EMBL" id="KV722429">
    <property type="protein sequence ID" value="OCH89345.1"/>
    <property type="molecule type" value="Genomic_DNA"/>
</dbReference>
<dbReference type="PANTHER" id="PTHR10783:SF103">
    <property type="entry name" value="SOLUTE CARRIER FAMILY 53 MEMBER 1"/>
    <property type="match status" value="1"/>
</dbReference>
<name>A0A8E2AW15_9APHY</name>
<reference evidence="4 5" key="1">
    <citation type="submission" date="2016-07" db="EMBL/GenBank/DDBJ databases">
        <title>Draft genome of the white-rot fungus Obba rivulosa 3A-2.</title>
        <authorList>
            <consortium name="DOE Joint Genome Institute"/>
            <person name="Miettinen O."/>
            <person name="Riley R."/>
            <person name="Acob R."/>
            <person name="Barry K."/>
            <person name="Cullen D."/>
            <person name="De Vries R."/>
            <person name="Hainaut M."/>
            <person name="Hatakka A."/>
            <person name="Henrissat B."/>
            <person name="Hilden K."/>
            <person name="Kuo R."/>
            <person name="Labutti K."/>
            <person name="Lipzen A."/>
            <person name="Makela M.R."/>
            <person name="Sandor L."/>
            <person name="Spatafora J.W."/>
            <person name="Grigoriev I.V."/>
            <person name="Hibbett D.S."/>
        </authorList>
    </citation>
    <scope>NUCLEOTIDE SEQUENCE [LARGE SCALE GENOMIC DNA]</scope>
    <source>
        <strain evidence="4 5">3A-2</strain>
    </source>
</reference>
<dbReference type="CDD" id="cd14475">
    <property type="entry name" value="SPX_SYG1_like"/>
    <property type="match status" value="1"/>
</dbReference>
<keyword evidence="2" id="KW-0812">Transmembrane</keyword>
<evidence type="ECO:0000256" key="2">
    <source>
        <dbReference type="SAM" id="Phobius"/>
    </source>
</evidence>
<dbReference type="InterPro" id="IPR004331">
    <property type="entry name" value="SPX_dom"/>
</dbReference>
<evidence type="ECO:0000313" key="4">
    <source>
        <dbReference type="EMBL" id="OCH89345.1"/>
    </source>
</evidence>
<dbReference type="Pfam" id="PF03105">
    <property type="entry name" value="SPX"/>
    <property type="match status" value="1"/>
</dbReference>
<keyword evidence="2" id="KW-0472">Membrane</keyword>
<dbReference type="AlphaFoldDB" id="A0A8E2AW15"/>
<dbReference type="GO" id="GO:0005886">
    <property type="term" value="C:plasma membrane"/>
    <property type="evidence" value="ECO:0007669"/>
    <property type="project" value="TreeGrafter"/>
</dbReference>
<dbReference type="PROSITE" id="PS51382">
    <property type="entry name" value="SPX"/>
    <property type="match status" value="1"/>
</dbReference>
<feature type="compositionally biased region" description="Basic and acidic residues" evidence="1">
    <location>
        <begin position="323"/>
        <end position="341"/>
    </location>
</feature>
<accession>A0A8E2AW15</accession>
<keyword evidence="2" id="KW-1133">Transmembrane helix</keyword>
<feature type="compositionally biased region" description="Polar residues" evidence="1">
    <location>
        <begin position="78"/>
        <end position="90"/>
    </location>
</feature>
<feature type="region of interest" description="Disordered" evidence="1">
    <location>
        <begin position="33"/>
        <end position="115"/>
    </location>
</feature>
<proteinExistence type="predicted"/>
<feature type="compositionally biased region" description="Basic and acidic residues" evidence="1">
    <location>
        <begin position="297"/>
        <end position="306"/>
    </location>
</feature>
<feature type="region of interest" description="Disordered" evidence="1">
    <location>
        <begin position="262"/>
        <end position="359"/>
    </location>
</feature>
<sequence length="498" mass="56073">MKFARYLEETQTPEWKKAYIDYRGLKKRIAAIRRAQESGPPDTSRRSLLPLQLDQSSSSEQDVTDPEAHVRFAEATSHESLPTVQDSALDTTGDADRPPVHPNIRHSHSTSMQAGMGGIFPRLRRRSTARTARSVITMNSAPAGELPVAEAAPPSSVGSRRTTLDWDGRTPIPLMNLIPLLPPVHSAFFEKLDHELEKVETFYCQREKEAKERTAALKQQLQELQDHRRTYYEAHPTSSSRPAWISILSLRRRLPKLPPAVFQERKQSQAPATVMPKAALEGKSRVELEEAPTMQSDEARLSEVRSEVTQINEEDVQPFSKTRSRETGKDRRAGTESRRASLDTAQGATLPKHDPEEYQHAKKKLKRAVLECYRGLEVLNNYRTLNLIGFRKALKKYEKVTRVPAQEAYTREKIEPSAFASGATVESMLREMELLFAARFTRGDKKKALTRLRGTAQRQTHHFSTFCAGLLLGLAVPAFVSGIYQSKGAAIHNLQYGI</sequence>
<evidence type="ECO:0000313" key="5">
    <source>
        <dbReference type="Proteomes" id="UP000250043"/>
    </source>
</evidence>
<feature type="transmembrane region" description="Helical" evidence="2">
    <location>
        <begin position="463"/>
        <end position="484"/>
    </location>
</feature>
<protein>
    <submittedName>
        <fullName evidence="4">SPX-domain-containing protein</fullName>
    </submittedName>
</protein>
<evidence type="ECO:0000259" key="3">
    <source>
        <dbReference type="PROSITE" id="PS51382"/>
    </source>
</evidence>
<dbReference type="GO" id="GO:0006817">
    <property type="term" value="P:phosphate ion transport"/>
    <property type="evidence" value="ECO:0007669"/>
    <property type="project" value="TreeGrafter"/>
</dbReference>
<evidence type="ECO:0000256" key="1">
    <source>
        <dbReference type="SAM" id="MobiDB-lite"/>
    </source>
</evidence>
<dbReference type="Proteomes" id="UP000250043">
    <property type="component" value="Unassembled WGS sequence"/>
</dbReference>